<keyword evidence="2" id="KW-0732">Signal</keyword>
<sequence length="462" mass="51900">MHQFSIFWLTILSIMVKRFESRPTFTFPDIPNLDHKTARGCKYNHQFYRPGGFIKSVYKDDRCLEIRCSPRGKITQRLNRLPERCHEIISSTKPPVTTTTKSLTTTPMTTPHGCYGDDGKFYAPEEKMSEGFDEQTNWCYGSYCNQHGQVIQWDNFNCKTTPPTTEPMTTEPMTTPPQGCYGDDGKIYAPGEKISEDFDGCYGSYCDEHGQVIQWNSFNCKSTSPTTEPTTTTPLTTTTPTTTTPMTTPHGCYGDDGKFYTPGEKMSEGFDGQTNWCYGSYCDQHGQVIKWDNFNCKTTPPTTEPMTTTTPTTTTPMTTPLGCYGDDGKFYAPGEKMNDGFDEQTNWCYGTYCDQHGQIQHWDNFNCKTTPPTTTETMTTPPMTTPRGCLGDDGKFYAPGETMDEGFDEESNWCYGSYCDKIHAEVVEWDNFNCKSTPPTTDPTTIPTSEAAGLFGKEGHGK</sequence>
<feature type="region of interest" description="Disordered" evidence="1">
    <location>
        <begin position="223"/>
        <end position="248"/>
    </location>
</feature>
<dbReference type="RefSeq" id="XP_066914516.1">
    <property type="nucleotide sequence ID" value="XM_067058415.1"/>
</dbReference>
<evidence type="ECO:0000313" key="4">
    <source>
        <dbReference type="Proteomes" id="UP000594262"/>
    </source>
</evidence>
<feature type="region of interest" description="Disordered" evidence="1">
    <location>
        <begin position="438"/>
        <end position="462"/>
    </location>
</feature>
<accession>A0A7M5V3Q9</accession>
<proteinExistence type="predicted"/>
<evidence type="ECO:0008006" key="5">
    <source>
        <dbReference type="Google" id="ProtNLM"/>
    </source>
</evidence>
<name>A0A7M5V3Q9_9CNID</name>
<dbReference type="AlphaFoldDB" id="A0A7M5V3Q9"/>
<reference evidence="3" key="1">
    <citation type="submission" date="2021-01" db="UniProtKB">
        <authorList>
            <consortium name="EnsemblMetazoa"/>
        </authorList>
    </citation>
    <scope>IDENTIFICATION</scope>
</reference>
<dbReference type="GeneID" id="136801756"/>
<dbReference type="EnsemblMetazoa" id="CLYHEMT001885.1">
    <property type="protein sequence ID" value="CLYHEMP001885.1"/>
    <property type="gene ID" value="CLYHEMG001885"/>
</dbReference>
<dbReference type="OrthoDB" id="5990243at2759"/>
<evidence type="ECO:0000313" key="3">
    <source>
        <dbReference type="EnsemblMetazoa" id="CLYHEMP001885.1"/>
    </source>
</evidence>
<evidence type="ECO:0000256" key="1">
    <source>
        <dbReference type="SAM" id="MobiDB-lite"/>
    </source>
</evidence>
<feature type="compositionally biased region" description="Low complexity" evidence="1">
    <location>
        <begin position="438"/>
        <end position="448"/>
    </location>
</feature>
<organism evidence="3 4">
    <name type="scientific">Clytia hemisphaerica</name>
    <dbReference type="NCBI Taxonomy" id="252671"/>
    <lineage>
        <taxon>Eukaryota</taxon>
        <taxon>Metazoa</taxon>
        <taxon>Cnidaria</taxon>
        <taxon>Hydrozoa</taxon>
        <taxon>Hydroidolina</taxon>
        <taxon>Leptothecata</taxon>
        <taxon>Obeliida</taxon>
        <taxon>Clytiidae</taxon>
        <taxon>Clytia</taxon>
    </lineage>
</organism>
<dbReference type="Proteomes" id="UP000594262">
    <property type="component" value="Unplaced"/>
</dbReference>
<protein>
    <recommendedName>
        <fullName evidence="5">Cnidarian restricted protein</fullName>
    </recommendedName>
</protein>
<feature type="signal peptide" evidence="2">
    <location>
        <begin position="1"/>
        <end position="21"/>
    </location>
</feature>
<feature type="chain" id="PRO_5029669852" description="Cnidarian restricted protein" evidence="2">
    <location>
        <begin position="22"/>
        <end position="462"/>
    </location>
</feature>
<evidence type="ECO:0000256" key="2">
    <source>
        <dbReference type="SAM" id="SignalP"/>
    </source>
</evidence>
<keyword evidence="4" id="KW-1185">Reference proteome</keyword>